<proteinExistence type="predicted"/>
<accession>A0A8S5NZ89</accession>
<organism evidence="1">
    <name type="scientific">Siphoviridae sp. ct16C7</name>
    <dbReference type="NCBI Taxonomy" id="2825304"/>
    <lineage>
        <taxon>Viruses</taxon>
        <taxon>Duplodnaviria</taxon>
        <taxon>Heunggongvirae</taxon>
        <taxon>Uroviricota</taxon>
        <taxon>Caudoviricetes</taxon>
    </lineage>
</organism>
<dbReference type="EMBL" id="BK015293">
    <property type="protein sequence ID" value="DAD99748.1"/>
    <property type="molecule type" value="Genomic_DNA"/>
</dbReference>
<evidence type="ECO:0000313" key="1">
    <source>
        <dbReference type="EMBL" id="DAD99748.1"/>
    </source>
</evidence>
<protein>
    <submittedName>
        <fullName evidence="1">Tail sheath protein</fullName>
    </submittedName>
</protein>
<reference evidence="1" key="1">
    <citation type="journal article" date="2021" name="Proc. Natl. Acad. Sci. U.S.A.">
        <title>A Catalog of Tens of Thousands of Viruses from Human Metagenomes Reveals Hidden Associations with Chronic Diseases.</title>
        <authorList>
            <person name="Tisza M.J."/>
            <person name="Buck C.B."/>
        </authorList>
    </citation>
    <scope>NUCLEOTIDE SEQUENCE</scope>
    <source>
        <strain evidence="1">Ct16C7</strain>
    </source>
</reference>
<dbReference type="InterPro" id="IPR021808">
    <property type="entry name" value="DUF3383"/>
</dbReference>
<name>A0A8S5NZ89_9CAUD</name>
<dbReference type="Pfam" id="PF11863">
    <property type="entry name" value="DUF3383"/>
    <property type="match status" value="1"/>
</dbReference>
<sequence>MTIPASHIVSVSPRVISGGSADLETNGMVLTKSSLLPASQPAMEFSSASAVSALFGAESDEAIFAQQYFTGVNNSQKSINTLVIGRYVAADAPAWVRGAELKSSLATLKAVTDGTLTLIISGATVTGSGIDLSAATSLSEAASIIADKIDGVTGSYDSNTNTFTFTTVAVGKDATIDLPEAVGGATVGAAIVGTSTVAIEGTDLASMLGLTIDQGAVLSQGADAQTQTEALEAVGAVTRNWVGFTTLWEASADEAEGFSAWADIDDDYVYVDWTTDEKVTNTLTQAGTKPAFLMGKEFNCTVCIYGNYDFAAFVLAVGASIDWQREQGIKAWFAKSSSGLTPLVSDETQADALEAVRCSYYGIFATRNSRFTFMNTGALTSDYYGFVDTLYGSIWLRNAIQRSCMDGFTSINRAPYNAVGQAFISAWLQDPIETGLRNGVIDTGLELSQSQKTQILQEVGTDISNSLYTNGYWYSVAMPDANVRVQRGSPIVSVYYGYAGSVQRLEIPVTAVL</sequence>